<dbReference type="PANTHER" id="PTHR43808">
    <property type="entry name" value="ACETYLORNITHINE DEACETYLASE"/>
    <property type="match status" value="1"/>
</dbReference>
<reference evidence="10 11" key="1">
    <citation type="submission" date="2016-10" db="EMBL/GenBank/DDBJ databases">
        <authorList>
            <person name="de Groot N.N."/>
        </authorList>
    </citation>
    <scope>NUCLEOTIDE SEQUENCE [LARGE SCALE GENOMIC DNA]</scope>
    <source>
        <strain evidence="10 11">APO</strain>
    </source>
</reference>
<evidence type="ECO:0000313" key="11">
    <source>
        <dbReference type="Proteomes" id="UP000199230"/>
    </source>
</evidence>
<dbReference type="InterPro" id="IPR001261">
    <property type="entry name" value="ArgE/DapE_CS"/>
</dbReference>
<dbReference type="Proteomes" id="UP000199230">
    <property type="component" value="Unassembled WGS sequence"/>
</dbReference>
<keyword evidence="8" id="KW-0482">Metalloprotease</keyword>
<dbReference type="InterPro" id="IPR002933">
    <property type="entry name" value="Peptidase_M20"/>
</dbReference>
<dbReference type="InterPro" id="IPR036264">
    <property type="entry name" value="Bact_exopeptidase_dim_dom"/>
</dbReference>
<dbReference type="Pfam" id="PF07687">
    <property type="entry name" value="M20_dimer"/>
    <property type="match status" value="1"/>
</dbReference>
<dbReference type="PANTHER" id="PTHR43808:SF31">
    <property type="entry name" value="N-ACETYL-L-CITRULLINE DEACETYLASE"/>
    <property type="match status" value="1"/>
</dbReference>
<dbReference type="GO" id="GO:0016805">
    <property type="term" value="F:dipeptidase activity"/>
    <property type="evidence" value="ECO:0007669"/>
    <property type="project" value="UniProtKB-KW"/>
</dbReference>
<dbReference type="EMBL" id="FNPV01000004">
    <property type="protein sequence ID" value="SDY77387.1"/>
    <property type="molecule type" value="Genomic_DNA"/>
</dbReference>
<name>A0A1H3ML07_9FIRM</name>
<dbReference type="PROSITE" id="PS00759">
    <property type="entry name" value="ARGE_DAPE_CPG2_2"/>
    <property type="match status" value="1"/>
</dbReference>
<dbReference type="GO" id="GO:0006508">
    <property type="term" value="P:proteolysis"/>
    <property type="evidence" value="ECO:0007669"/>
    <property type="project" value="UniProtKB-KW"/>
</dbReference>
<keyword evidence="6" id="KW-0862">Zinc</keyword>
<keyword evidence="5" id="KW-0378">Hydrolase</keyword>
<keyword evidence="3" id="KW-0645">Protease</keyword>
<dbReference type="GO" id="GO:0006526">
    <property type="term" value="P:L-arginine biosynthetic process"/>
    <property type="evidence" value="ECO:0007669"/>
    <property type="project" value="TreeGrafter"/>
</dbReference>
<evidence type="ECO:0000256" key="6">
    <source>
        <dbReference type="ARBA" id="ARBA00022833"/>
    </source>
</evidence>
<evidence type="ECO:0000256" key="3">
    <source>
        <dbReference type="ARBA" id="ARBA00022670"/>
    </source>
</evidence>
<keyword evidence="11" id="KW-1185">Reference proteome</keyword>
<dbReference type="GO" id="GO:0008237">
    <property type="term" value="F:metallopeptidase activity"/>
    <property type="evidence" value="ECO:0007669"/>
    <property type="project" value="UniProtKB-KW"/>
</dbReference>
<feature type="domain" description="Peptidase M20 dimerisation" evidence="9">
    <location>
        <begin position="257"/>
        <end position="363"/>
    </location>
</feature>
<comment type="similarity">
    <text evidence="2">Belongs to the peptidase M20A family.</text>
</comment>
<dbReference type="Pfam" id="PF01546">
    <property type="entry name" value="Peptidase_M20"/>
    <property type="match status" value="1"/>
</dbReference>
<sequence>MKDAATIIANDREKIVQTVCDLIRIKSVKSAEMPGKPFGEGVNQALEYMLQEAENIGFKTENVDGYAGHVDYGDGEETVGILVHLDVVPEGEDWVHPPFGGEIHENKIYGRGAIDNKGPAVASLYALKAIKEMGVETKRKIRIIFGTDEESGWKDLEYYFQHYPKPDLGFSPDASFPVIHGEKGIQIFNLLYTIQQDEQPIQLVRIKGGNASNMVADRCEVELSMAENIKQMLGNDLEEFIKKTGYDLELEPAGENMVIKAKGISAHGSRPEKGENAISHLLLFLAQCPGLNESLKKFVTFYEEKIGVEVNGQSIGCGFEDDLSGKLVFNVGKIEMNQHQVTLSVNTRSPITVKAECVFEGVKKELKATGVQLEIEENIDPLYVPVEDELVTQLMEVYRAETGDIKSQPITIGGGTYARALPKAVAFGALFPGQEELAHQKNECIEINDLIKMTLIYAKAIKALVSKK</sequence>
<dbReference type="RefSeq" id="WP_093312718.1">
    <property type="nucleotide sequence ID" value="NZ_FNPV01000004.1"/>
</dbReference>
<gene>
    <name evidence="10" type="ORF">SAMN05192546_104184</name>
</gene>
<evidence type="ECO:0000256" key="4">
    <source>
        <dbReference type="ARBA" id="ARBA00022723"/>
    </source>
</evidence>
<dbReference type="CDD" id="cd03888">
    <property type="entry name" value="M20_PepV"/>
    <property type="match status" value="1"/>
</dbReference>
<evidence type="ECO:0000256" key="2">
    <source>
        <dbReference type="ARBA" id="ARBA00006247"/>
    </source>
</evidence>
<evidence type="ECO:0000259" key="9">
    <source>
        <dbReference type="Pfam" id="PF07687"/>
    </source>
</evidence>
<dbReference type="Gene3D" id="3.30.70.360">
    <property type="match status" value="2"/>
</dbReference>
<protein>
    <submittedName>
        <fullName evidence="10">Succinyl-diaminopimelate desuccinylase</fullName>
    </submittedName>
</protein>
<dbReference type="InterPro" id="IPR050072">
    <property type="entry name" value="Peptidase_M20A"/>
</dbReference>
<dbReference type="SUPFAM" id="SSF53187">
    <property type="entry name" value="Zn-dependent exopeptidases"/>
    <property type="match status" value="1"/>
</dbReference>
<dbReference type="InterPro" id="IPR011650">
    <property type="entry name" value="Peptidase_M20_dimer"/>
</dbReference>
<evidence type="ECO:0000256" key="1">
    <source>
        <dbReference type="ARBA" id="ARBA00001947"/>
    </source>
</evidence>
<dbReference type="SUPFAM" id="SSF55031">
    <property type="entry name" value="Bacterial exopeptidase dimerisation domain"/>
    <property type="match status" value="1"/>
</dbReference>
<dbReference type="STRING" id="159292.SAMN05192546_104184"/>
<dbReference type="GO" id="GO:0008270">
    <property type="term" value="F:zinc ion binding"/>
    <property type="evidence" value="ECO:0007669"/>
    <property type="project" value="InterPro"/>
</dbReference>
<keyword evidence="4" id="KW-0479">Metal-binding</keyword>
<dbReference type="AlphaFoldDB" id="A0A1H3ML07"/>
<dbReference type="NCBIfam" id="TIGR01887">
    <property type="entry name" value="dipeptidaselike"/>
    <property type="match status" value="1"/>
</dbReference>
<dbReference type="GO" id="GO:0008777">
    <property type="term" value="F:acetylornithine deacetylase activity"/>
    <property type="evidence" value="ECO:0007669"/>
    <property type="project" value="TreeGrafter"/>
</dbReference>
<evidence type="ECO:0000256" key="5">
    <source>
        <dbReference type="ARBA" id="ARBA00022801"/>
    </source>
</evidence>
<keyword evidence="7" id="KW-0224">Dipeptidase</keyword>
<evidence type="ECO:0000256" key="7">
    <source>
        <dbReference type="ARBA" id="ARBA00022997"/>
    </source>
</evidence>
<dbReference type="Gene3D" id="3.40.630.10">
    <property type="entry name" value="Zn peptidases"/>
    <property type="match status" value="1"/>
</dbReference>
<evidence type="ECO:0000256" key="8">
    <source>
        <dbReference type="ARBA" id="ARBA00023049"/>
    </source>
</evidence>
<comment type="cofactor">
    <cofactor evidence="1">
        <name>Zn(2+)</name>
        <dbReference type="ChEBI" id="CHEBI:29105"/>
    </cofactor>
</comment>
<proteinExistence type="inferred from homology"/>
<evidence type="ECO:0000313" key="10">
    <source>
        <dbReference type="EMBL" id="SDY77387.1"/>
    </source>
</evidence>
<dbReference type="NCBIfam" id="NF005591">
    <property type="entry name" value="PRK07318.1"/>
    <property type="match status" value="1"/>
</dbReference>
<dbReference type="InterPro" id="IPR010964">
    <property type="entry name" value="M20A_pepV-rel"/>
</dbReference>
<accession>A0A1H3ML07</accession>
<organism evidence="10 11">
    <name type="scientific">Tindallia californiensis</name>
    <dbReference type="NCBI Taxonomy" id="159292"/>
    <lineage>
        <taxon>Bacteria</taxon>
        <taxon>Bacillati</taxon>
        <taxon>Bacillota</taxon>
        <taxon>Clostridia</taxon>
        <taxon>Peptostreptococcales</taxon>
        <taxon>Tindalliaceae</taxon>
        <taxon>Tindallia</taxon>
    </lineage>
</organism>
<dbReference type="OrthoDB" id="9761532at2"/>